<evidence type="ECO:0000259" key="1">
    <source>
        <dbReference type="Pfam" id="PF07539"/>
    </source>
</evidence>
<organism evidence="2 3">
    <name type="scientific">Thlaspi arvense</name>
    <name type="common">Field penny-cress</name>
    <dbReference type="NCBI Taxonomy" id="13288"/>
    <lineage>
        <taxon>Eukaryota</taxon>
        <taxon>Viridiplantae</taxon>
        <taxon>Streptophyta</taxon>
        <taxon>Embryophyta</taxon>
        <taxon>Tracheophyta</taxon>
        <taxon>Spermatophyta</taxon>
        <taxon>Magnoliopsida</taxon>
        <taxon>eudicotyledons</taxon>
        <taxon>Gunneridae</taxon>
        <taxon>Pentapetalae</taxon>
        <taxon>rosids</taxon>
        <taxon>malvids</taxon>
        <taxon>Brassicales</taxon>
        <taxon>Brassicaceae</taxon>
        <taxon>Thlaspideae</taxon>
        <taxon>Thlaspi</taxon>
    </lineage>
</organism>
<evidence type="ECO:0000313" key="2">
    <source>
        <dbReference type="EMBL" id="CAH2042257.1"/>
    </source>
</evidence>
<dbReference type="AlphaFoldDB" id="A0AAU9RLZ8"/>
<keyword evidence="3" id="KW-1185">Reference proteome</keyword>
<dbReference type="GO" id="GO:0030686">
    <property type="term" value="C:90S preribosome"/>
    <property type="evidence" value="ECO:0007669"/>
    <property type="project" value="TreeGrafter"/>
</dbReference>
<comment type="caution">
    <text evidence="2">The sequence shown here is derived from an EMBL/GenBank/DDBJ whole genome shotgun (WGS) entry which is preliminary data.</text>
</comment>
<dbReference type="Pfam" id="PF07539">
    <property type="entry name" value="UTP20_N"/>
    <property type="match status" value="1"/>
</dbReference>
<dbReference type="InterPro" id="IPR052575">
    <property type="entry name" value="SSU_processome_comp_20"/>
</dbReference>
<reference evidence="2 3" key="1">
    <citation type="submission" date="2022-03" db="EMBL/GenBank/DDBJ databases">
        <authorList>
            <person name="Nunn A."/>
            <person name="Chopra R."/>
            <person name="Nunn A."/>
            <person name="Contreras Garrido A."/>
        </authorList>
    </citation>
    <scope>NUCLEOTIDE SEQUENCE [LARGE SCALE GENOMIC DNA]</scope>
</reference>
<dbReference type="EMBL" id="CAJVSB020000166">
    <property type="protein sequence ID" value="CAH2042257.1"/>
    <property type="molecule type" value="Genomic_DNA"/>
</dbReference>
<dbReference type="PANTHER" id="PTHR17695">
    <property type="entry name" value="SMALL SUBUNIT PROCESSOME COMPONENT 20 HOMOLOG"/>
    <property type="match status" value="1"/>
</dbReference>
<accession>A0AAU9RLZ8</accession>
<feature type="domain" description="U3 small nucleolar RNA-associated protein 20 N-terminal" evidence="1">
    <location>
        <begin position="4"/>
        <end position="423"/>
    </location>
</feature>
<dbReference type="PANTHER" id="PTHR17695:SF11">
    <property type="entry name" value="SMALL SUBUNIT PROCESSOME COMPONENT 20 HOMOLOG"/>
    <property type="match status" value="1"/>
</dbReference>
<dbReference type="InterPro" id="IPR011430">
    <property type="entry name" value="UTP20_N"/>
</dbReference>
<protein>
    <recommendedName>
        <fullName evidence="1">U3 small nucleolar RNA-associated protein 20 N-terminal domain-containing protein</fullName>
    </recommendedName>
</protein>
<evidence type="ECO:0000313" key="3">
    <source>
        <dbReference type="Proteomes" id="UP000836841"/>
    </source>
</evidence>
<name>A0AAU9RLZ8_THLAR</name>
<dbReference type="GO" id="GO:0032040">
    <property type="term" value="C:small-subunit processome"/>
    <property type="evidence" value="ECO:0007669"/>
    <property type="project" value="TreeGrafter"/>
</dbReference>
<sequence>MKVVDCLLNWKDDFLLPYAEHLKNLINPKNLREELTSWSLSKESHLIEEHHRTHILPLIMRILAPKVRKLKTLASRKHKSLHHRRAVLGFLAQLDANELPLFFALLIKPLLCISLENHDISKWFWSSSEHLADEFETSSVLKYFTMDKILKLSWKKRYAFLHVTEDILGVFDELHVKPYLDLLMGCTARILESCTFILDSVKISGFSSLEKCSSLHEKVTGAENQIVSSTATKQFKEQRSLCLRIISLVLNKYEAYEFGFEFWDLFFTSVKPLVCGFKQEGASSEKPSSLFSCFLAMSRSSKLVELLFREKNLVPDIFSILTVPTASEAILSCVLNFVENLLNLNSEPHHEDNDVKGLLVPHLDTLVCSLHYLFKCNNAMKRKLVKCTGERELRIFKLLSGYINNPLAANKLVDVVLPLLTKAAPDSGWYFILISTFAM</sequence>
<dbReference type="Proteomes" id="UP000836841">
    <property type="component" value="Unassembled WGS sequence"/>
</dbReference>
<proteinExistence type="predicted"/>
<gene>
    <name evidence="2" type="ORF">TAV2_LOCUS4687</name>
</gene>